<name>A0A6B2H8T8_9BACT</name>
<keyword evidence="2" id="KW-1185">Reference proteome</keyword>
<accession>A0A6B2H8T8</accession>
<dbReference type="EMBL" id="JAAEAA010000019">
    <property type="protein sequence ID" value="NDK57057.1"/>
    <property type="molecule type" value="Genomic_DNA"/>
</dbReference>
<gene>
    <name evidence="1" type="ORF">GWO68_14115</name>
</gene>
<reference evidence="1 2" key="1">
    <citation type="submission" date="2020-01" db="EMBL/GenBank/DDBJ databases">
        <authorList>
            <person name="Kim M.K."/>
        </authorList>
    </citation>
    <scope>NUCLEOTIDE SEQUENCE [LARGE SCALE GENOMIC DNA]</scope>
    <source>
        <strain evidence="1 2">BT213</strain>
    </source>
</reference>
<sequence>MEYAAVILSGAAQQLQKLFQTDELQPTHNLQELQQRVAKAVLYLLQTDLSRLLNILYRIDVEEQQVKQAMLAPSEPEVAERIARLIIKRELQKAQTRFIYRAN</sequence>
<evidence type="ECO:0000313" key="2">
    <source>
        <dbReference type="Proteomes" id="UP000478546"/>
    </source>
</evidence>
<protein>
    <submittedName>
        <fullName evidence="1">Uncharacterized protein</fullName>
    </submittedName>
</protein>
<comment type="caution">
    <text evidence="1">The sequence shown here is derived from an EMBL/GenBank/DDBJ whole genome shotgun (WGS) entry which is preliminary data.</text>
</comment>
<proteinExistence type="predicted"/>
<dbReference type="RefSeq" id="WP_162347116.1">
    <property type="nucleotide sequence ID" value="NZ_JAAEAA010000019.1"/>
</dbReference>
<dbReference type="Proteomes" id="UP000478546">
    <property type="component" value="Unassembled WGS sequence"/>
</dbReference>
<organism evidence="1 2">
    <name type="scientific">Pontibacter fetidus</name>
    <dbReference type="NCBI Taxonomy" id="2700082"/>
    <lineage>
        <taxon>Bacteria</taxon>
        <taxon>Pseudomonadati</taxon>
        <taxon>Bacteroidota</taxon>
        <taxon>Cytophagia</taxon>
        <taxon>Cytophagales</taxon>
        <taxon>Hymenobacteraceae</taxon>
        <taxon>Pontibacter</taxon>
    </lineage>
</organism>
<evidence type="ECO:0000313" key="1">
    <source>
        <dbReference type="EMBL" id="NDK57057.1"/>
    </source>
</evidence>
<dbReference type="AlphaFoldDB" id="A0A6B2H8T8"/>